<keyword evidence="4 9" id="KW-1133">Transmembrane helix</keyword>
<feature type="transmembrane region" description="Helical" evidence="9">
    <location>
        <begin position="310"/>
        <end position="326"/>
    </location>
</feature>
<dbReference type="GO" id="GO:0005769">
    <property type="term" value="C:early endosome"/>
    <property type="evidence" value="ECO:0007669"/>
    <property type="project" value="TreeGrafter"/>
</dbReference>
<keyword evidence="3 9" id="KW-0812">Transmembrane</keyword>
<feature type="transmembrane region" description="Helical" evidence="9">
    <location>
        <begin position="374"/>
        <end position="394"/>
    </location>
</feature>
<dbReference type="CDD" id="cd03684">
    <property type="entry name" value="ClC_3_like"/>
    <property type="match status" value="1"/>
</dbReference>
<dbReference type="AlphaFoldDB" id="A0A1Y2CQQ3"/>
<dbReference type="PROSITE" id="PS51371">
    <property type="entry name" value="CBS"/>
    <property type="match status" value="1"/>
</dbReference>
<feature type="transmembrane region" description="Helical" evidence="9">
    <location>
        <begin position="222"/>
        <end position="242"/>
    </location>
</feature>
<feature type="transmembrane region" description="Helical" evidence="9">
    <location>
        <begin position="415"/>
        <end position="436"/>
    </location>
</feature>
<feature type="transmembrane region" description="Helical" evidence="9">
    <location>
        <begin position="287"/>
        <end position="304"/>
    </location>
</feature>
<evidence type="ECO:0000256" key="7">
    <source>
        <dbReference type="ARBA" id="ARBA00023214"/>
    </source>
</evidence>
<evidence type="ECO:0000256" key="10">
    <source>
        <dbReference type="SAM" id="MobiDB-lite"/>
    </source>
</evidence>
<accession>A0A1Y2CQQ3</accession>
<evidence type="ECO:0000256" key="6">
    <source>
        <dbReference type="ARBA" id="ARBA00023136"/>
    </source>
</evidence>
<evidence type="ECO:0000256" key="1">
    <source>
        <dbReference type="ARBA" id="ARBA00004141"/>
    </source>
</evidence>
<keyword evidence="8" id="KW-0129">CBS domain</keyword>
<keyword evidence="2 9" id="KW-0813">Transport</keyword>
<organism evidence="12 13">
    <name type="scientific">Rhizoclosmatium globosum</name>
    <dbReference type="NCBI Taxonomy" id="329046"/>
    <lineage>
        <taxon>Eukaryota</taxon>
        <taxon>Fungi</taxon>
        <taxon>Fungi incertae sedis</taxon>
        <taxon>Chytridiomycota</taxon>
        <taxon>Chytridiomycota incertae sedis</taxon>
        <taxon>Chytridiomycetes</taxon>
        <taxon>Chytridiales</taxon>
        <taxon>Chytriomycetaceae</taxon>
        <taxon>Rhizoclosmatium</taxon>
    </lineage>
</organism>
<evidence type="ECO:0000313" key="12">
    <source>
        <dbReference type="EMBL" id="ORY49361.1"/>
    </source>
</evidence>
<dbReference type="EMBL" id="MCGO01000009">
    <property type="protein sequence ID" value="ORY49361.1"/>
    <property type="molecule type" value="Genomic_DNA"/>
</dbReference>
<reference evidence="12 13" key="1">
    <citation type="submission" date="2016-07" db="EMBL/GenBank/DDBJ databases">
        <title>Pervasive Adenine N6-methylation of Active Genes in Fungi.</title>
        <authorList>
            <consortium name="DOE Joint Genome Institute"/>
            <person name="Mondo S.J."/>
            <person name="Dannebaum R.O."/>
            <person name="Kuo R.C."/>
            <person name="Labutti K."/>
            <person name="Haridas S."/>
            <person name="Kuo A."/>
            <person name="Salamov A."/>
            <person name="Ahrendt S.R."/>
            <person name="Lipzen A."/>
            <person name="Sullivan W."/>
            <person name="Andreopoulos W.B."/>
            <person name="Clum A."/>
            <person name="Lindquist E."/>
            <person name="Daum C."/>
            <person name="Ramamoorthy G.K."/>
            <person name="Gryganskyi A."/>
            <person name="Culley D."/>
            <person name="Magnuson J.K."/>
            <person name="James T.Y."/>
            <person name="O'Malley M.A."/>
            <person name="Stajich J.E."/>
            <person name="Spatafora J.W."/>
            <person name="Visel A."/>
            <person name="Grigoriev I.V."/>
        </authorList>
    </citation>
    <scope>NUCLEOTIDE SEQUENCE [LARGE SCALE GENOMIC DNA]</scope>
    <source>
        <strain evidence="12 13">JEL800</strain>
    </source>
</reference>
<feature type="transmembrane region" description="Helical" evidence="9">
    <location>
        <begin position="338"/>
        <end position="362"/>
    </location>
</feature>
<evidence type="ECO:0000313" key="13">
    <source>
        <dbReference type="Proteomes" id="UP000193642"/>
    </source>
</evidence>
<dbReference type="InterPro" id="IPR046342">
    <property type="entry name" value="CBS_dom_sf"/>
</dbReference>
<evidence type="ECO:0000256" key="4">
    <source>
        <dbReference type="ARBA" id="ARBA00022989"/>
    </source>
</evidence>
<comment type="similarity">
    <text evidence="9">Belongs to the chloride channel (TC 2.A.49) family.</text>
</comment>
<evidence type="ECO:0000256" key="5">
    <source>
        <dbReference type="ARBA" id="ARBA00023065"/>
    </source>
</evidence>
<dbReference type="OrthoDB" id="431497at2759"/>
<keyword evidence="7 9" id="KW-0868">Chloride</keyword>
<feature type="domain" description="CBS" evidence="11">
    <location>
        <begin position="775"/>
        <end position="833"/>
    </location>
</feature>
<dbReference type="STRING" id="329046.A0A1Y2CQQ3"/>
<comment type="caution">
    <text evidence="12">The sequence shown here is derived from an EMBL/GenBank/DDBJ whole genome shotgun (WGS) entry which is preliminary data.</text>
</comment>
<dbReference type="PRINTS" id="PR00762">
    <property type="entry name" value="CLCHANNEL"/>
</dbReference>
<protein>
    <recommendedName>
        <fullName evidence="9">Chloride channel protein</fullName>
    </recommendedName>
</protein>
<dbReference type="SUPFAM" id="SSF54631">
    <property type="entry name" value="CBS-domain pair"/>
    <property type="match status" value="1"/>
</dbReference>
<dbReference type="InterPro" id="IPR001807">
    <property type="entry name" value="ClC"/>
</dbReference>
<dbReference type="Gene3D" id="1.10.3080.10">
    <property type="entry name" value="Clc chloride channel"/>
    <property type="match status" value="1"/>
</dbReference>
<feature type="transmembrane region" description="Helical" evidence="9">
    <location>
        <begin position="129"/>
        <end position="146"/>
    </location>
</feature>
<evidence type="ECO:0000259" key="11">
    <source>
        <dbReference type="PROSITE" id="PS51371"/>
    </source>
</evidence>
<feature type="region of interest" description="Disordered" evidence="10">
    <location>
        <begin position="1"/>
        <end position="40"/>
    </location>
</feature>
<keyword evidence="6 9" id="KW-0472">Membrane</keyword>
<dbReference type="GO" id="GO:0005794">
    <property type="term" value="C:Golgi apparatus"/>
    <property type="evidence" value="ECO:0007669"/>
    <property type="project" value="TreeGrafter"/>
</dbReference>
<sequence>MEARARLVESPPPQTPPPPPNPPIPSERRPLLSREMRTSSRIGLSRRSVLYEDHDDAGLSSNEVDVEDASPPPLSINAQRNGLRAWYPDYSSIDWIHDSLKERVRVRALRSLPGWFGALACTLDSLQGWTLLFLIGLSVGAIASFIDVTETILLSWRDGYCSTNIWDSHELCCQIVRPSPPKFAPSSLLNPFGLFPFPAPLPYNDCKDWIPWSTALGPTLDYWLYASTAVLFAFLAVLVTNLSKVVRVNAETGKTSVKYQAAGGGIAEVKTILGGFVIRRYLGFKTMMCKMIGLIFCTAAGILLGQQGPLVHISCCIGNIYSRFFLKYAKNEGKRREILSAASAAGVSVAFAAPIGGVLFSLEEVSYYFPMKTMWRSFFCSLMAAMTLKVLNPYGSGKLVKFQTQYSHDWKDFELVPFALLGVLGGIYGGLFIKITNFWAGIRKSKNYPFHPVVEVVVIALVTALVNQRNALMRLSLNEIKEVLFSECIPGEEDVLGLCNTEDINTVIAILLSLLVFKTLLVFFSFGIRAPGGIVGSSMLVGALFGRIVGEVILELQLKFPEYFPGGARCIETNDCVTPGIYALVGGATALCGVTRMTVSLVVIMVELTGALKLTLPLMVGIMVAKWTGDLINKDSQYDSTIKRNDYPYLDHKRDHHPQRGKPRAMAFAGDVAEYDYDASFQIGKEYSWDAIQEKLRLLSFRDDGGFAVLADQTLIGYIAFQDVKYATTAALSTWPTTTTSNGETCLPTFYFKDPTTTTPASSLNLLGVDLSPWMDQAPLTVSNRASMDLVLELFMKVGCKTVCVVEGGTGGSGGQYSGILDKKRVIAWLREG</sequence>
<dbReference type="GO" id="GO:0005886">
    <property type="term" value="C:plasma membrane"/>
    <property type="evidence" value="ECO:0007669"/>
    <property type="project" value="TreeGrafter"/>
</dbReference>
<keyword evidence="13" id="KW-1185">Reference proteome</keyword>
<dbReference type="Proteomes" id="UP000193642">
    <property type="component" value="Unassembled WGS sequence"/>
</dbReference>
<proteinExistence type="inferred from homology"/>
<evidence type="ECO:0000256" key="9">
    <source>
        <dbReference type="RuleBase" id="RU361221"/>
    </source>
</evidence>
<feature type="transmembrane region" description="Helical" evidence="9">
    <location>
        <begin position="507"/>
        <end position="528"/>
    </location>
</feature>
<comment type="caution">
    <text evidence="9">Lacks conserved residue(s) required for the propagation of feature annotation.</text>
</comment>
<evidence type="ECO:0000256" key="2">
    <source>
        <dbReference type="ARBA" id="ARBA00022448"/>
    </source>
</evidence>
<dbReference type="InterPro" id="IPR000644">
    <property type="entry name" value="CBS_dom"/>
</dbReference>
<dbReference type="GO" id="GO:0005247">
    <property type="term" value="F:voltage-gated chloride channel activity"/>
    <property type="evidence" value="ECO:0007669"/>
    <property type="project" value="TreeGrafter"/>
</dbReference>
<dbReference type="Pfam" id="PF00654">
    <property type="entry name" value="Voltage_CLC"/>
    <property type="match status" value="1"/>
</dbReference>
<feature type="compositionally biased region" description="Basic and acidic residues" evidence="10">
    <location>
        <begin position="26"/>
        <end position="38"/>
    </location>
</feature>
<feature type="compositionally biased region" description="Pro residues" evidence="10">
    <location>
        <begin position="10"/>
        <end position="25"/>
    </location>
</feature>
<gene>
    <name evidence="12" type="ORF">BCR33DRAFT_581117</name>
</gene>
<evidence type="ECO:0000256" key="3">
    <source>
        <dbReference type="ARBA" id="ARBA00022692"/>
    </source>
</evidence>
<comment type="subcellular location">
    <subcellularLocation>
        <location evidence="1 9">Membrane</location>
        <topology evidence="1 9">Multi-pass membrane protein</topology>
    </subcellularLocation>
</comment>
<dbReference type="SUPFAM" id="SSF81340">
    <property type="entry name" value="Clc chloride channel"/>
    <property type="match status" value="1"/>
</dbReference>
<name>A0A1Y2CQQ3_9FUNG</name>
<keyword evidence="5 9" id="KW-0406">Ion transport</keyword>
<feature type="transmembrane region" description="Helical" evidence="9">
    <location>
        <begin position="448"/>
        <end position="466"/>
    </location>
</feature>
<dbReference type="PANTHER" id="PTHR45711">
    <property type="entry name" value="CHLORIDE CHANNEL PROTEIN"/>
    <property type="match status" value="1"/>
</dbReference>
<evidence type="ECO:0000256" key="8">
    <source>
        <dbReference type="PROSITE-ProRule" id="PRU00703"/>
    </source>
</evidence>
<dbReference type="PANTHER" id="PTHR45711:SF6">
    <property type="entry name" value="CHLORIDE CHANNEL PROTEIN"/>
    <property type="match status" value="1"/>
</dbReference>
<dbReference type="InterPro" id="IPR014743">
    <property type="entry name" value="Cl-channel_core"/>
</dbReference>